<evidence type="ECO:0000256" key="1">
    <source>
        <dbReference type="SAM" id="MobiDB-lite"/>
    </source>
</evidence>
<name>A0ABW2TL21_9PSEU</name>
<dbReference type="Proteomes" id="UP001596512">
    <property type="component" value="Unassembled WGS sequence"/>
</dbReference>
<proteinExistence type="predicted"/>
<reference evidence="3" key="1">
    <citation type="journal article" date="2019" name="Int. J. Syst. Evol. Microbiol.">
        <title>The Global Catalogue of Microorganisms (GCM) 10K type strain sequencing project: providing services to taxonomists for standard genome sequencing and annotation.</title>
        <authorList>
            <consortium name="The Broad Institute Genomics Platform"/>
            <consortium name="The Broad Institute Genome Sequencing Center for Infectious Disease"/>
            <person name="Wu L."/>
            <person name="Ma J."/>
        </authorList>
    </citation>
    <scope>NUCLEOTIDE SEQUENCE [LARGE SCALE GENOMIC DNA]</scope>
    <source>
        <strain evidence="3">JCM 17695</strain>
    </source>
</reference>
<dbReference type="EMBL" id="JBHTEY010000004">
    <property type="protein sequence ID" value="MFC7613263.1"/>
    <property type="molecule type" value="Genomic_DNA"/>
</dbReference>
<gene>
    <name evidence="2" type="ORF">ACFQV2_06210</name>
</gene>
<feature type="region of interest" description="Disordered" evidence="1">
    <location>
        <begin position="1"/>
        <end position="20"/>
    </location>
</feature>
<accession>A0ABW2TL21</accession>
<evidence type="ECO:0000313" key="3">
    <source>
        <dbReference type="Proteomes" id="UP001596512"/>
    </source>
</evidence>
<sequence>MTTDTDRSLPAASHSGAPAPLSQHETIELVLRNLNRHWVPIRKSFVQQGKGKDTRPGPLAKFVPGHDERGLDTYLLLHALASAPPWNCDLPSGFWVRALGLADPTATGTKAIDNARPAVSKITARLVERELVARARVKRRSSLTLMCEDGSGTAYKHPHDTNEQWFSLPHEYWFEHHYTNLSLRAKVMLLIALERPDNFTLAQNKVPGWYGISEDTAFHGLRELRDVGLLHVEPKWVESARSDIGYTQQFVYSLRGAFSVASRNKASRIAKTNYTGPVKETT</sequence>
<evidence type="ECO:0000313" key="2">
    <source>
        <dbReference type="EMBL" id="MFC7613263.1"/>
    </source>
</evidence>
<keyword evidence="3" id="KW-1185">Reference proteome</keyword>
<organism evidence="2 3">
    <name type="scientific">Actinokineospora soli</name>
    <dbReference type="NCBI Taxonomy" id="1048753"/>
    <lineage>
        <taxon>Bacteria</taxon>
        <taxon>Bacillati</taxon>
        <taxon>Actinomycetota</taxon>
        <taxon>Actinomycetes</taxon>
        <taxon>Pseudonocardiales</taxon>
        <taxon>Pseudonocardiaceae</taxon>
        <taxon>Actinokineospora</taxon>
    </lineage>
</organism>
<comment type="caution">
    <text evidence="2">The sequence shown here is derived from an EMBL/GenBank/DDBJ whole genome shotgun (WGS) entry which is preliminary data.</text>
</comment>
<evidence type="ECO:0008006" key="4">
    <source>
        <dbReference type="Google" id="ProtNLM"/>
    </source>
</evidence>
<protein>
    <recommendedName>
        <fullName evidence="4">Helix-turn-helix domain-containing protein</fullName>
    </recommendedName>
</protein>